<dbReference type="Pfam" id="PF00179">
    <property type="entry name" value="UQ_con"/>
    <property type="match status" value="1"/>
</dbReference>
<name>A0A9P4H9A1_9PLEO</name>
<dbReference type="OrthoDB" id="7851174at2759"/>
<dbReference type="SUPFAM" id="SSF54495">
    <property type="entry name" value="UBC-like"/>
    <property type="match status" value="1"/>
</dbReference>
<dbReference type="InterPro" id="IPR000608">
    <property type="entry name" value="UBC"/>
</dbReference>
<feature type="domain" description="UBC core" evidence="1">
    <location>
        <begin position="1"/>
        <end position="147"/>
    </location>
</feature>
<dbReference type="AlphaFoldDB" id="A0A9P4H9A1"/>
<evidence type="ECO:0000313" key="2">
    <source>
        <dbReference type="EMBL" id="KAF2030458.1"/>
    </source>
</evidence>
<dbReference type="EMBL" id="ML978190">
    <property type="protein sequence ID" value="KAF2030458.1"/>
    <property type="molecule type" value="Genomic_DNA"/>
</dbReference>
<protein>
    <submittedName>
        <fullName evidence="2">Ubiquitin-conjugating enzyme E2 D3</fullName>
    </submittedName>
</protein>
<gene>
    <name evidence="2" type="ORF">EK21DRAFT_100494</name>
</gene>
<dbReference type="Gene3D" id="3.10.110.10">
    <property type="entry name" value="Ubiquitin Conjugating Enzyme"/>
    <property type="match status" value="1"/>
</dbReference>
<reference evidence="2" key="1">
    <citation type="journal article" date="2020" name="Stud. Mycol.">
        <title>101 Dothideomycetes genomes: a test case for predicting lifestyles and emergence of pathogens.</title>
        <authorList>
            <person name="Haridas S."/>
            <person name="Albert R."/>
            <person name="Binder M."/>
            <person name="Bloem J."/>
            <person name="Labutti K."/>
            <person name="Salamov A."/>
            <person name="Andreopoulos B."/>
            <person name="Baker S."/>
            <person name="Barry K."/>
            <person name="Bills G."/>
            <person name="Bluhm B."/>
            <person name="Cannon C."/>
            <person name="Castanera R."/>
            <person name="Culley D."/>
            <person name="Daum C."/>
            <person name="Ezra D."/>
            <person name="Gonzalez J."/>
            <person name="Henrissat B."/>
            <person name="Kuo A."/>
            <person name="Liang C."/>
            <person name="Lipzen A."/>
            <person name="Lutzoni F."/>
            <person name="Magnuson J."/>
            <person name="Mondo S."/>
            <person name="Nolan M."/>
            <person name="Ohm R."/>
            <person name="Pangilinan J."/>
            <person name="Park H.-J."/>
            <person name="Ramirez L."/>
            <person name="Alfaro M."/>
            <person name="Sun H."/>
            <person name="Tritt A."/>
            <person name="Yoshinaga Y."/>
            <person name="Zwiers L.-H."/>
            <person name="Turgeon B."/>
            <person name="Goodwin S."/>
            <person name="Spatafora J."/>
            <person name="Crous P."/>
            <person name="Grigoriev I."/>
        </authorList>
    </citation>
    <scope>NUCLEOTIDE SEQUENCE</scope>
    <source>
        <strain evidence="2">CBS 110217</strain>
    </source>
</reference>
<dbReference type="PANTHER" id="PTHR24068">
    <property type="entry name" value="UBIQUITIN-CONJUGATING ENZYME E2"/>
    <property type="match status" value="1"/>
</dbReference>
<organism evidence="2 3">
    <name type="scientific">Setomelanomma holmii</name>
    <dbReference type="NCBI Taxonomy" id="210430"/>
    <lineage>
        <taxon>Eukaryota</taxon>
        <taxon>Fungi</taxon>
        <taxon>Dikarya</taxon>
        <taxon>Ascomycota</taxon>
        <taxon>Pezizomycotina</taxon>
        <taxon>Dothideomycetes</taxon>
        <taxon>Pleosporomycetidae</taxon>
        <taxon>Pleosporales</taxon>
        <taxon>Pleosporineae</taxon>
        <taxon>Phaeosphaeriaceae</taxon>
        <taxon>Setomelanomma</taxon>
    </lineage>
</organism>
<dbReference type="SMART" id="SM00212">
    <property type="entry name" value="UBCc"/>
    <property type="match status" value="1"/>
</dbReference>
<keyword evidence="3" id="KW-1185">Reference proteome</keyword>
<evidence type="ECO:0000313" key="3">
    <source>
        <dbReference type="Proteomes" id="UP000799777"/>
    </source>
</evidence>
<proteinExistence type="predicted"/>
<dbReference type="PROSITE" id="PS50127">
    <property type="entry name" value="UBC_2"/>
    <property type="match status" value="1"/>
</dbReference>
<comment type="caution">
    <text evidence="2">The sequence shown here is derived from an EMBL/GenBank/DDBJ whole genome shotgun (WGS) entry which is preliminary data.</text>
</comment>
<sequence>MKEIEADARDPIDGVNIRPSSDDIFKWQATINGPAGTLYAGGKWVLEIDIPETYPMRPPKVTFVTMIYHPNIDSNGTISCNLLSSHWCPALTISKLIVCLVSFLDDPFGDDRDDWGGQCLVLEIGREYWNDRDRYNATAREWTGNYA</sequence>
<dbReference type="InterPro" id="IPR016135">
    <property type="entry name" value="UBQ-conjugating_enzyme/RWD"/>
</dbReference>
<dbReference type="Proteomes" id="UP000799777">
    <property type="component" value="Unassembled WGS sequence"/>
</dbReference>
<accession>A0A9P4H9A1</accession>
<evidence type="ECO:0000259" key="1">
    <source>
        <dbReference type="PROSITE" id="PS50127"/>
    </source>
</evidence>